<sequence>MTDNNNAQNAQSNAALKKIQPEDPLNTLLKKLPSILYSSFIKFSNEDPQELDLEKESRNINMSTMVLGSNDPPDKCSILLGGIRCTKCFNSISHDVEVSSATASKKSSSKHGDASLDTKGLWHSLYKKAEHNTETLRANKEFEDHLNERVQDLSTQLEDSQQQLNKTRSDYENTIANLTDDIEKLSTQLKDSQQQLNKTRSDYENTIANLTDDIKKLSTQLEDSQQQLNKTRSDCTKNENTIEKQKLKEEILTSQEYEEIISLEGRINELENFIKIKEEKIFYDLSSILENQHIKNAIATYTEYKKVEKQLVHLEHSKTDKESVLLQNLQKDWLNVKGELKNKLGKVNLKKMEKFLIDFGELAGWELERDEKLKHKKQTLQIIDGDKDKKFLEKYEKTYEMQTNKRDTAHDKRKKELTTEMTKLIENANKSIETAPIIICNDNPNNKSIYIQYNDNVQQLKKEFTELEQKSQVLDSITDELTTNQQDFKNTVLALATKQIFAKIRKNTIESLIITYQKISKSNKTFDKLNEISGYIGGE</sequence>
<evidence type="ECO:0000313" key="2">
    <source>
        <dbReference type="EMBL" id="RIB27619.1"/>
    </source>
</evidence>
<dbReference type="STRING" id="44941.A0A397W2W1"/>
<proteinExistence type="predicted"/>
<protein>
    <submittedName>
        <fullName evidence="2">Uncharacterized protein</fullName>
    </submittedName>
</protein>
<dbReference type="OrthoDB" id="2149224at2759"/>
<reference evidence="2 3" key="1">
    <citation type="submission" date="2018-06" db="EMBL/GenBank/DDBJ databases">
        <title>Comparative genomics reveals the genomic features of Rhizophagus irregularis, R. cerebriforme, R. diaphanum and Gigaspora rosea, and their symbiotic lifestyle signature.</title>
        <authorList>
            <person name="Morin E."/>
            <person name="San Clemente H."/>
            <person name="Chen E.C.H."/>
            <person name="De La Providencia I."/>
            <person name="Hainaut M."/>
            <person name="Kuo A."/>
            <person name="Kohler A."/>
            <person name="Murat C."/>
            <person name="Tang N."/>
            <person name="Roy S."/>
            <person name="Loubradou J."/>
            <person name="Henrissat B."/>
            <person name="Grigoriev I.V."/>
            <person name="Corradi N."/>
            <person name="Roux C."/>
            <person name="Martin F.M."/>
        </authorList>
    </citation>
    <scope>NUCLEOTIDE SEQUENCE [LARGE SCALE GENOMIC DNA]</scope>
    <source>
        <strain evidence="2 3">DAOM 194757</strain>
    </source>
</reference>
<dbReference type="Proteomes" id="UP000266673">
    <property type="component" value="Unassembled WGS sequence"/>
</dbReference>
<name>A0A397W2W1_9GLOM</name>
<evidence type="ECO:0000256" key="1">
    <source>
        <dbReference type="SAM" id="Coils"/>
    </source>
</evidence>
<organism evidence="2 3">
    <name type="scientific">Gigaspora rosea</name>
    <dbReference type="NCBI Taxonomy" id="44941"/>
    <lineage>
        <taxon>Eukaryota</taxon>
        <taxon>Fungi</taxon>
        <taxon>Fungi incertae sedis</taxon>
        <taxon>Mucoromycota</taxon>
        <taxon>Glomeromycotina</taxon>
        <taxon>Glomeromycetes</taxon>
        <taxon>Diversisporales</taxon>
        <taxon>Gigasporaceae</taxon>
        <taxon>Gigaspora</taxon>
    </lineage>
</organism>
<keyword evidence="1" id="KW-0175">Coiled coil</keyword>
<dbReference type="AlphaFoldDB" id="A0A397W2W1"/>
<feature type="coiled-coil region" evidence="1">
    <location>
        <begin position="450"/>
        <end position="477"/>
    </location>
</feature>
<keyword evidence="3" id="KW-1185">Reference proteome</keyword>
<feature type="coiled-coil region" evidence="1">
    <location>
        <begin position="143"/>
        <end position="234"/>
    </location>
</feature>
<evidence type="ECO:0000313" key="3">
    <source>
        <dbReference type="Proteomes" id="UP000266673"/>
    </source>
</evidence>
<comment type="caution">
    <text evidence="2">The sequence shown here is derived from an EMBL/GenBank/DDBJ whole genome shotgun (WGS) entry which is preliminary data.</text>
</comment>
<gene>
    <name evidence="2" type="ORF">C2G38_2029196</name>
</gene>
<dbReference type="EMBL" id="QKWP01000092">
    <property type="protein sequence ID" value="RIB27619.1"/>
    <property type="molecule type" value="Genomic_DNA"/>
</dbReference>
<accession>A0A397W2W1</accession>